<dbReference type="Gene3D" id="3.30.710.10">
    <property type="entry name" value="Potassium Channel Kv1.1, Chain A"/>
    <property type="match status" value="1"/>
</dbReference>
<evidence type="ECO:0000313" key="4">
    <source>
        <dbReference type="EnsemblMetazoa" id="tetur02g14951.1"/>
    </source>
</evidence>
<dbReference type="EnsemblMetazoa" id="tetur02g14951.1">
    <property type="protein sequence ID" value="tetur02g14951.1"/>
    <property type="gene ID" value="tetur02g14951"/>
</dbReference>
<gene>
    <name evidence="4" type="primary">107370972</name>
</gene>
<dbReference type="SMART" id="SM00875">
    <property type="entry name" value="BACK"/>
    <property type="match status" value="1"/>
</dbReference>
<keyword evidence="2" id="KW-0677">Repeat</keyword>
<dbReference type="Pfam" id="PF07707">
    <property type="entry name" value="BACK"/>
    <property type="match status" value="1"/>
</dbReference>
<feature type="domain" description="BTB" evidence="3">
    <location>
        <begin position="7"/>
        <end position="73"/>
    </location>
</feature>
<dbReference type="Proteomes" id="UP000015104">
    <property type="component" value="Unassembled WGS sequence"/>
</dbReference>
<dbReference type="PROSITE" id="PS50097">
    <property type="entry name" value="BTB"/>
    <property type="match status" value="1"/>
</dbReference>
<dbReference type="EMBL" id="CAEY01000829">
    <property type="status" value="NOT_ANNOTATED_CDS"/>
    <property type="molecule type" value="Genomic_DNA"/>
</dbReference>
<keyword evidence="5" id="KW-1185">Reference proteome</keyword>
<dbReference type="SUPFAM" id="SSF54695">
    <property type="entry name" value="POZ domain"/>
    <property type="match status" value="1"/>
</dbReference>
<dbReference type="OrthoDB" id="6350321at2759"/>
<dbReference type="Gene3D" id="1.25.40.420">
    <property type="match status" value="1"/>
</dbReference>
<evidence type="ECO:0000256" key="1">
    <source>
        <dbReference type="ARBA" id="ARBA00022441"/>
    </source>
</evidence>
<dbReference type="PANTHER" id="PTHR45632:SF3">
    <property type="entry name" value="KELCH-LIKE PROTEIN 32"/>
    <property type="match status" value="1"/>
</dbReference>
<name>T1JYA1_TETUR</name>
<dbReference type="AlphaFoldDB" id="T1JYA1"/>
<protein>
    <recommendedName>
        <fullName evidence="3">BTB domain-containing protein</fullName>
    </recommendedName>
</protein>
<evidence type="ECO:0000259" key="3">
    <source>
        <dbReference type="PROSITE" id="PS50097"/>
    </source>
</evidence>
<reference evidence="4" key="2">
    <citation type="submission" date="2015-06" db="UniProtKB">
        <authorList>
            <consortium name="EnsemblMetazoa"/>
        </authorList>
    </citation>
    <scope>IDENTIFICATION</scope>
</reference>
<proteinExistence type="predicted"/>
<dbReference type="InterPro" id="IPR011333">
    <property type="entry name" value="SKP1/BTB/POZ_sf"/>
</dbReference>
<reference evidence="5" key="1">
    <citation type="submission" date="2011-08" db="EMBL/GenBank/DDBJ databases">
        <authorList>
            <person name="Rombauts S."/>
        </authorList>
    </citation>
    <scope>NUCLEOTIDE SEQUENCE</scope>
    <source>
        <strain evidence="5">London</strain>
    </source>
</reference>
<organism evidence="4 5">
    <name type="scientific">Tetranychus urticae</name>
    <name type="common">Two-spotted spider mite</name>
    <dbReference type="NCBI Taxonomy" id="32264"/>
    <lineage>
        <taxon>Eukaryota</taxon>
        <taxon>Metazoa</taxon>
        <taxon>Ecdysozoa</taxon>
        <taxon>Arthropoda</taxon>
        <taxon>Chelicerata</taxon>
        <taxon>Arachnida</taxon>
        <taxon>Acari</taxon>
        <taxon>Acariformes</taxon>
        <taxon>Trombidiformes</taxon>
        <taxon>Prostigmata</taxon>
        <taxon>Eleutherengona</taxon>
        <taxon>Raphignathae</taxon>
        <taxon>Tetranychoidea</taxon>
        <taxon>Tetranychidae</taxon>
        <taxon>Tetranychus</taxon>
    </lineage>
</organism>
<dbReference type="InterPro" id="IPR000210">
    <property type="entry name" value="BTB/POZ_dom"/>
</dbReference>
<dbReference type="CDD" id="cd18186">
    <property type="entry name" value="BTB_POZ_ZBTB_KLHL-like"/>
    <property type="match status" value="1"/>
</dbReference>
<evidence type="ECO:0000256" key="2">
    <source>
        <dbReference type="ARBA" id="ARBA00022737"/>
    </source>
</evidence>
<keyword evidence="1" id="KW-0880">Kelch repeat</keyword>
<dbReference type="HOGENOM" id="CLU_020442_0_0_1"/>
<sequence>MALSETDDQLTIVNRSLEYRINKKLIRKVPYFEKMLNLGLKESKENKVVLDFETKAFKSILSWIEIGLILIEMDCVINICIIADYFGLSDCLIDDCFTYFHDNFSIEYLPVIIPQVTSTSKLINSGTLNAFICRYFNKIVNSPVWLHYPVETIRYICALDLMIHSEYQVFDAIMHWANFKADSRKCYLKELLKLVRFCHMEDKDLSKIKENEFFRSSGLEPELCKPNCNCNIDRTKQGCFVIIVELSDKNLRFEIFDSDFRPLVNQVMQPDESMPLFILHNEHVSDISFDSGRKIIRIDWKQNTYRLLDFSAYRSYHHVIHRCIYEAQQASANCCVQTDYGASLEYEFSFLEANEKCILVRNDSCYFRGWKNPSTRYINYLYDDNRHTYLATILDNIIYMLNGSFEFFQFNIDRDLEFKKIKLQSFEENLKFSNLVLTSKQANDDRVLLIDKTTKDVLCFNVSTQQWKPVGRIIDRKGKSTDSQKESNVLKAFTFGFLSTDSINLCLERILYAVK</sequence>
<dbReference type="PANTHER" id="PTHR45632">
    <property type="entry name" value="LD33804P"/>
    <property type="match status" value="1"/>
</dbReference>
<accession>T1JYA1</accession>
<dbReference type="InterPro" id="IPR011705">
    <property type="entry name" value="BACK"/>
</dbReference>
<evidence type="ECO:0000313" key="5">
    <source>
        <dbReference type="Proteomes" id="UP000015104"/>
    </source>
</evidence>
<dbReference type="KEGG" id="tut:107370972"/>